<proteinExistence type="predicted"/>
<dbReference type="Proteomes" id="UP001408789">
    <property type="component" value="Unassembled WGS sequence"/>
</dbReference>
<keyword evidence="3" id="KW-1185">Reference proteome</keyword>
<organism evidence="2 3">
    <name type="scientific">Deinandra increscens subsp. villosa</name>
    <dbReference type="NCBI Taxonomy" id="3103831"/>
    <lineage>
        <taxon>Eukaryota</taxon>
        <taxon>Viridiplantae</taxon>
        <taxon>Streptophyta</taxon>
        <taxon>Embryophyta</taxon>
        <taxon>Tracheophyta</taxon>
        <taxon>Spermatophyta</taxon>
        <taxon>Magnoliopsida</taxon>
        <taxon>eudicotyledons</taxon>
        <taxon>Gunneridae</taxon>
        <taxon>Pentapetalae</taxon>
        <taxon>asterids</taxon>
        <taxon>campanulids</taxon>
        <taxon>Asterales</taxon>
        <taxon>Asteraceae</taxon>
        <taxon>Asteroideae</taxon>
        <taxon>Heliantheae alliance</taxon>
        <taxon>Madieae</taxon>
        <taxon>Madiinae</taxon>
        <taxon>Deinandra</taxon>
    </lineage>
</organism>
<dbReference type="PANTHER" id="PTHR31639:SF315">
    <property type="entry name" value="LEUCINE-RICH REPEAT DOMAIN SUPERFAMILY, F-BOX-LIKE DOMAIN SUPERFAMILY"/>
    <property type="match status" value="1"/>
</dbReference>
<reference evidence="2 3" key="1">
    <citation type="submission" date="2024-04" db="EMBL/GenBank/DDBJ databases">
        <title>The reference genome of an endangered Asteraceae, Deinandra increscens subsp. villosa, native to the Central Coast of California.</title>
        <authorList>
            <person name="Guilliams M."/>
            <person name="Hasenstab-Lehman K."/>
            <person name="Meyer R."/>
            <person name="Mcevoy S."/>
        </authorList>
    </citation>
    <scope>NUCLEOTIDE SEQUENCE [LARGE SCALE GENOMIC DNA]</scope>
    <source>
        <tissue evidence="2">Leaf</tissue>
    </source>
</reference>
<dbReference type="Gene3D" id="3.80.10.10">
    <property type="entry name" value="Ribonuclease Inhibitor"/>
    <property type="match status" value="1"/>
</dbReference>
<dbReference type="SUPFAM" id="SSF81383">
    <property type="entry name" value="F-box domain"/>
    <property type="match status" value="1"/>
</dbReference>
<dbReference type="AlphaFoldDB" id="A0AAP0DNN0"/>
<accession>A0AAP0DNN0</accession>
<dbReference type="InterPro" id="IPR001810">
    <property type="entry name" value="F-box_dom"/>
</dbReference>
<sequence length="392" mass="45192">MEAKCLSKAQQLSLDRITTLPESITETILCLLPIEDAARTSILSREWRYKWTKIPKLVFYSSGEFERTSEKTASDIQMARKNMDERCKLFYVVYQVLLLHQGPIHEFTLIMDADRHCFEIDQIILYLSRNHAIKKLQLGFAERAFYKLPLSAFSLHQLTDLDLSQIVLDHQPIFGGFPNLRSLELHCVYSSTKALLHLLSNFPSLTRFTVYNDRSIGGQKDCTIIELFECLPAIEHLDTNAVSFLEMLVLDSIPKELPTLLIHLKYICLQEVWLFDDGLRFLAALIKCSPNLETITLLAPEEKESYDNMIWSSILEEYSDVCLEYLNELVIGFNIYFKPELEFVKFILARSPKLKKVRISCLVDTDQEKFEILNALSQARGASGVQIDLVKY</sequence>
<name>A0AAP0DNN0_9ASTR</name>
<dbReference type="Pfam" id="PF00646">
    <property type="entry name" value="F-box"/>
    <property type="match status" value="1"/>
</dbReference>
<dbReference type="InterPro" id="IPR036047">
    <property type="entry name" value="F-box-like_dom_sf"/>
</dbReference>
<comment type="caution">
    <text evidence="2">The sequence shown here is derived from an EMBL/GenBank/DDBJ whole genome shotgun (WGS) entry which is preliminary data.</text>
</comment>
<dbReference type="InterPro" id="IPR032675">
    <property type="entry name" value="LRR_dom_sf"/>
</dbReference>
<gene>
    <name evidence="2" type="ORF">SSX86_002458</name>
</gene>
<evidence type="ECO:0000313" key="2">
    <source>
        <dbReference type="EMBL" id="KAK9078401.1"/>
    </source>
</evidence>
<dbReference type="EMBL" id="JBCNJP010000006">
    <property type="protein sequence ID" value="KAK9078401.1"/>
    <property type="molecule type" value="Genomic_DNA"/>
</dbReference>
<evidence type="ECO:0000259" key="1">
    <source>
        <dbReference type="Pfam" id="PF00646"/>
    </source>
</evidence>
<protein>
    <recommendedName>
        <fullName evidence="1">F-box domain-containing protein</fullName>
    </recommendedName>
</protein>
<dbReference type="SUPFAM" id="SSF52047">
    <property type="entry name" value="RNI-like"/>
    <property type="match status" value="1"/>
</dbReference>
<feature type="domain" description="F-box" evidence="1">
    <location>
        <begin position="19"/>
        <end position="55"/>
    </location>
</feature>
<evidence type="ECO:0000313" key="3">
    <source>
        <dbReference type="Proteomes" id="UP001408789"/>
    </source>
</evidence>
<dbReference type="PANTHER" id="PTHR31639">
    <property type="entry name" value="F-BOX PROTEIN-LIKE"/>
    <property type="match status" value="1"/>
</dbReference>